<dbReference type="GO" id="GO:0046487">
    <property type="term" value="P:glyoxylate metabolic process"/>
    <property type="evidence" value="ECO:0007669"/>
    <property type="project" value="TreeGrafter"/>
</dbReference>
<sequence>MLFREHAFLDRFQSARRAGFSGVEFLYQEEICLPSIRRALQEYGLKHVLANMQGSQDDKGLAAVAGRELEFRERFDRSLAAACQTQAQMLHVTAGVVQHHDMPEAREVFHRNMEWAGKVAAKAGIVIVIEAINQIDVPGYFLRSVEDAIGWCSLLHTHNVALLLDLYHAGRQRLPAQALIENALPWTRHLQIAGLPNRNEPTMDKTTIATLQELVRGGYRGWLGAEYHPQGSTEDGLGWLSELRTALDH</sequence>
<dbReference type="PANTHER" id="PTHR43489:SF6">
    <property type="entry name" value="HYDROXYPYRUVATE ISOMERASE-RELATED"/>
    <property type="match status" value="1"/>
</dbReference>
<evidence type="ECO:0000259" key="3">
    <source>
        <dbReference type="Pfam" id="PF01261"/>
    </source>
</evidence>
<feature type="active site" description="Proton donor/acceptor" evidence="2">
    <location>
        <position position="130"/>
    </location>
</feature>
<dbReference type="Pfam" id="PF01261">
    <property type="entry name" value="AP_endonuc_2"/>
    <property type="match status" value="1"/>
</dbReference>
<organism evidence="4 5">
    <name type="scientific">Herbaspirillum rubrisubalbicans Os34</name>
    <dbReference type="NCBI Taxonomy" id="1235827"/>
    <lineage>
        <taxon>Bacteria</taxon>
        <taxon>Pseudomonadati</taxon>
        <taxon>Pseudomonadota</taxon>
        <taxon>Betaproteobacteria</taxon>
        <taxon>Burkholderiales</taxon>
        <taxon>Oxalobacteraceae</taxon>
        <taxon>Herbaspirillum</taxon>
    </lineage>
</organism>
<protein>
    <recommendedName>
        <fullName evidence="3">Xylose isomerase-like TIM barrel domain-containing protein</fullName>
    </recommendedName>
</protein>
<dbReference type="InterPro" id="IPR013022">
    <property type="entry name" value="Xyl_isomerase-like_TIM-brl"/>
</dbReference>
<evidence type="ECO:0000313" key="5">
    <source>
        <dbReference type="Proteomes" id="UP000501648"/>
    </source>
</evidence>
<dbReference type="SUPFAM" id="SSF51658">
    <property type="entry name" value="Xylose isomerase-like"/>
    <property type="match status" value="1"/>
</dbReference>
<evidence type="ECO:0000256" key="2">
    <source>
        <dbReference type="PIRSR" id="PIRSR006241-50"/>
    </source>
</evidence>
<dbReference type="PANTHER" id="PTHR43489">
    <property type="entry name" value="ISOMERASE"/>
    <property type="match status" value="1"/>
</dbReference>
<dbReference type="Gene3D" id="3.20.20.150">
    <property type="entry name" value="Divalent-metal-dependent TIM barrel enzymes"/>
    <property type="match status" value="1"/>
</dbReference>
<dbReference type="PIRSF" id="PIRSF006241">
    <property type="entry name" value="HyI"/>
    <property type="match status" value="1"/>
</dbReference>
<dbReference type="EMBL" id="CP008956">
    <property type="protein sequence ID" value="QJQ03857.1"/>
    <property type="molecule type" value="Genomic_DNA"/>
</dbReference>
<accession>A0A6M3ZZ71</accession>
<dbReference type="Proteomes" id="UP000501648">
    <property type="component" value="Chromosome"/>
</dbReference>
<reference evidence="4 5" key="1">
    <citation type="journal article" date="2012" name="J. Bacteriol.">
        <title>Genome sequence of the pathogenic Herbaspirillum seropedicae strain Os34, isolated from rice roots.</title>
        <authorList>
            <person name="Ye W."/>
            <person name="Ye S."/>
            <person name="Liu J."/>
            <person name="Chang S."/>
            <person name="Chen M."/>
            <person name="Zhu B."/>
            <person name="Guo L."/>
            <person name="An Q."/>
        </authorList>
    </citation>
    <scope>NUCLEOTIDE SEQUENCE [LARGE SCALE GENOMIC DNA]</scope>
    <source>
        <strain evidence="4 5">Os34</strain>
    </source>
</reference>
<dbReference type="AlphaFoldDB" id="A0A6M3ZZ71"/>
<evidence type="ECO:0000313" key="4">
    <source>
        <dbReference type="EMBL" id="QJQ03857.1"/>
    </source>
</evidence>
<dbReference type="GO" id="GO:0008903">
    <property type="term" value="F:hydroxypyruvate isomerase activity"/>
    <property type="evidence" value="ECO:0007669"/>
    <property type="project" value="TreeGrafter"/>
</dbReference>
<feature type="active site" description="Proton donor/acceptor" evidence="2">
    <location>
        <position position="226"/>
    </location>
</feature>
<dbReference type="InterPro" id="IPR050417">
    <property type="entry name" value="Sugar_Epim/Isomerase"/>
</dbReference>
<feature type="domain" description="Xylose isomerase-like TIM barrel" evidence="3">
    <location>
        <begin position="12"/>
        <end position="242"/>
    </location>
</feature>
<proteinExistence type="predicted"/>
<evidence type="ECO:0000256" key="1">
    <source>
        <dbReference type="ARBA" id="ARBA00023235"/>
    </source>
</evidence>
<dbReference type="InterPro" id="IPR036237">
    <property type="entry name" value="Xyl_isomerase-like_sf"/>
</dbReference>
<name>A0A6M3ZZ71_9BURK</name>
<keyword evidence="1" id="KW-0413">Isomerase</keyword>
<dbReference type="InterPro" id="IPR026040">
    <property type="entry name" value="HyI-like"/>
</dbReference>
<gene>
    <name evidence="4" type="ORF">C798_04080</name>
</gene>